<dbReference type="EMBL" id="CAJVPK010001310">
    <property type="protein sequence ID" value="CAG8581409.1"/>
    <property type="molecule type" value="Genomic_DNA"/>
</dbReference>
<feature type="domain" description="Protein kinase" evidence="1">
    <location>
        <begin position="1"/>
        <end position="241"/>
    </location>
</feature>
<evidence type="ECO:0000259" key="1">
    <source>
        <dbReference type="PROSITE" id="PS50011"/>
    </source>
</evidence>
<dbReference type="PROSITE" id="PS50011">
    <property type="entry name" value="PROTEIN_KINASE_DOM"/>
    <property type="match status" value="1"/>
</dbReference>
<name>A0A9N9BYC8_9GLOM</name>
<comment type="caution">
    <text evidence="2">The sequence shown here is derived from an EMBL/GenBank/DDBJ whole genome shotgun (WGS) entry which is preliminary data.</text>
</comment>
<proteinExistence type="predicted"/>
<gene>
    <name evidence="2" type="ORF">DEBURN_LOCUS8590</name>
</gene>
<dbReference type="AlphaFoldDB" id="A0A9N9BYC8"/>
<dbReference type="Gene3D" id="1.10.510.10">
    <property type="entry name" value="Transferase(Phosphotransferase) domain 1"/>
    <property type="match status" value="1"/>
</dbReference>
<dbReference type="Pfam" id="PF00069">
    <property type="entry name" value="Pkinase"/>
    <property type="match status" value="1"/>
</dbReference>
<dbReference type="GO" id="GO:0004672">
    <property type="term" value="F:protein kinase activity"/>
    <property type="evidence" value="ECO:0007669"/>
    <property type="project" value="InterPro"/>
</dbReference>
<keyword evidence="3" id="KW-1185">Reference proteome</keyword>
<dbReference type="OrthoDB" id="6718656at2759"/>
<organism evidence="2 3">
    <name type="scientific">Diversispora eburnea</name>
    <dbReference type="NCBI Taxonomy" id="1213867"/>
    <lineage>
        <taxon>Eukaryota</taxon>
        <taxon>Fungi</taxon>
        <taxon>Fungi incertae sedis</taxon>
        <taxon>Mucoromycota</taxon>
        <taxon>Glomeromycotina</taxon>
        <taxon>Glomeromycetes</taxon>
        <taxon>Diversisporales</taxon>
        <taxon>Diversisporaceae</taxon>
        <taxon>Diversispora</taxon>
    </lineage>
</organism>
<accession>A0A9N9BYC8</accession>
<dbReference type="InterPro" id="IPR011009">
    <property type="entry name" value="Kinase-like_dom_sf"/>
</dbReference>
<evidence type="ECO:0000313" key="2">
    <source>
        <dbReference type="EMBL" id="CAG8581409.1"/>
    </source>
</evidence>
<dbReference type="GO" id="GO:0005524">
    <property type="term" value="F:ATP binding"/>
    <property type="evidence" value="ECO:0007669"/>
    <property type="project" value="InterPro"/>
</dbReference>
<protein>
    <submittedName>
        <fullName evidence="2">7926_t:CDS:1</fullName>
    </submittedName>
</protein>
<dbReference type="Proteomes" id="UP000789706">
    <property type="component" value="Unassembled WGS sequence"/>
</dbReference>
<dbReference type="InterPro" id="IPR000719">
    <property type="entry name" value="Prot_kinase_dom"/>
</dbReference>
<reference evidence="2" key="1">
    <citation type="submission" date="2021-06" db="EMBL/GenBank/DDBJ databases">
        <authorList>
            <person name="Kallberg Y."/>
            <person name="Tangrot J."/>
            <person name="Rosling A."/>
        </authorList>
    </citation>
    <scope>NUCLEOTIDE SEQUENCE</scope>
    <source>
        <strain evidence="2">AZ414A</strain>
    </source>
</reference>
<evidence type="ECO:0000313" key="3">
    <source>
        <dbReference type="Proteomes" id="UP000789706"/>
    </source>
</evidence>
<dbReference type="SMART" id="SM00220">
    <property type="entry name" value="S_TKc"/>
    <property type="match status" value="1"/>
</dbReference>
<sequence>MYQRTFYLIVKTWSSGNADIDKIIQESQINYIYEKLHWLPYDNFQKIKHIADGGHGSVHSAELKNAMKGKWNFIKQDWKYDLISAEITLKEIKDSRYTTNFLNWYVSLYLNINSCKFEDDLILNANTKNNKISGSIPYISSEVLRGNEFTREGDIYSFGGIMYEIVTAQRPFADQEHDTYLMIVICNVDNDVMRQLQIEKKYIKISKTRIILIIFTANKLHSQSCYSTLVDILILFMHDLLEDLKSGKSSVLDWVVVPKNVSELNNTQGIFELKWKKIKLSNYKR</sequence>
<dbReference type="SUPFAM" id="SSF56112">
    <property type="entry name" value="Protein kinase-like (PK-like)"/>
    <property type="match status" value="1"/>
</dbReference>
<feature type="non-terminal residue" evidence="2">
    <location>
        <position position="1"/>
    </location>
</feature>